<keyword evidence="4" id="KW-0862">Zinc</keyword>
<sequence>MWLMWDCKELTKMLLGEEIESLHDDGFDGSIDEHHIFMEFFHGNDSGSISKRCLVTGAINFESKHSKKLCSNSEKSVITSQFSKDPYVENSCTVNKDSGNVKNSQRVSMGITGSKCLQESSTSLVERDDHDVNAKRMKQGDVDGGNASKCKPSSLVGRNGKEFVTTENSNRSDFPNLDVVNMTQSRDSMKDPRPSLRCHINHLLTATGWCLQKRKRNSRACPDTIYISPEGKVIREFPKAWRSCGQSLFAGRYNLMQEENGKEWIHISEFWSDLWDTLIDIEKEIPQLEILAALTRRWILLDPFVIVVFIDKKIGALRKGKAIKAVRSVLIGSDTKRDTVLAAKNIDEFRHQLSEKNVSPCESGSKCIHLDTNPYEPSLATETAETDFKGNGTNGNFLISSERKKGGAVKVLKGVSIYLTGEEGGNFFEANTNNEIGNQLVGIFGDQRSSLNLSSVPAHGSDITCVRSDSCLYDVPITPRSLDIVVGGSEMIFPPQDSIVSIPSFGKQSSINFNEEKDSAFEDKNADMVGNQPQALGHQLDLNEILIPAHESDGTYDQIDTFAHGAPFVGEFVETEVDGFGNTCNQKVDCDTFSHFGQQECENGDLKLNFTSEGLNWKLCNDGEICQRELNRLTRIIRRGSDDAMDLDSVQRNLSTDQLVNTTILSTDEKSNSRESVFPQPKFCHGIIENCKEQGNSLENTLETVTEVHAHHETRSSVCPKNPSRQDHFSYAYDNIKDNLDISFHQEVQNLSVRERASESLQSGHLENESGRSIEYSKLEMENASEAVEVVLVKETPKKSKKISEIKLTKLYERLGKLSLSTPQKVESGNYQKYRSWLQSSRGQKCHKIDAKNDGSCRNSTSTSSSQHLNKKPKRSRYKKFQHQCNSYESLVVTSDVGKGPKSKEYEVHNESGWKRLRGPWIEDNHLLIASTIRNKDFISITRQSTLKMKACKSKKRKIKSQKSNHKFFPPSPGKGGKNYMDRKCSSSRARTVLSWLIDSGVVSLNDEVQYRSPTDGAVIKDGWVTRDGILCKCCNKVLSVSEFKVHAGSKLYWPCLNLIMESGEPFTLCLLQAWSAEYKDRNGVTRETQVDEVDQNDDTCGMCGDGGELICCDNCPSTFHQACLSAQELPEGSWYCPNCTCQICGDVVNEEALSSFVALKCSQCEHKYHRRCRKEKGVNKEVSDTWFCGKSCQEVFSGLRSRVGISNHIADAISWTLLRCIHGDQKVHSAQRIGLKAECNSKLAVALIIMEECFISMVDPRTGIDMIPHVLYNGGSKFTRLNYHGFYTVVLEKGDELISVASIRVHGVKVAEMPLIATSSEHRRQGMCRRLINAIEEMLKSLKVEKLVVASIPNLVDTWTLGFGFKQLEDEEKEWLSNINLMMFPGTTLLKKDLYENEAREFKQTGPCDAPQLGTDGSTERAIFCEERTILESAQLYDGNYCVGEVSSEAAVTPATFKNLQVDEEKGSSFLLRPSSEEPVSTIGGSEHEIVTNAECCSPRSWVYMVRATFSQ</sequence>
<name>A0A834ZT57_TETSI</name>
<feature type="domain" description="PHD-type" evidence="8">
    <location>
        <begin position="1098"/>
        <end position="1143"/>
    </location>
</feature>
<evidence type="ECO:0000256" key="1">
    <source>
        <dbReference type="ARBA" id="ARBA00004123"/>
    </source>
</evidence>
<dbReference type="InterPro" id="IPR000182">
    <property type="entry name" value="GNAT_dom"/>
</dbReference>
<evidence type="ECO:0000256" key="3">
    <source>
        <dbReference type="ARBA" id="ARBA00022771"/>
    </source>
</evidence>
<evidence type="ECO:0000256" key="4">
    <source>
        <dbReference type="ARBA" id="ARBA00022833"/>
    </source>
</evidence>
<dbReference type="GO" id="GO:0016747">
    <property type="term" value="F:acyltransferase activity, transferring groups other than amino-acyl groups"/>
    <property type="evidence" value="ECO:0007669"/>
    <property type="project" value="InterPro"/>
</dbReference>
<dbReference type="Gene3D" id="3.40.630.30">
    <property type="match status" value="1"/>
</dbReference>
<evidence type="ECO:0000256" key="6">
    <source>
        <dbReference type="PROSITE-ProRule" id="PRU00146"/>
    </source>
</evidence>
<comment type="caution">
    <text evidence="10">The sequence shown here is derived from an EMBL/GenBank/DDBJ whole genome shotgun (WGS) entry which is preliminary data.</text>
</comment>
<evidence type="ECO:0000259" key="9">
    <source>
        <dbReference type="PROSITE" id="PS51186"/>
    </source>
</evidence>
<dbReference type="CDD" id="cd04301">
    <property type="entry name" value="NAT_SF"/>
    <property type="match status" value="1"/>
</dbReference>
<dbReference type="Proteomes" id="UP000655225">
    <property type="component" value="Unassembled WGS sequence"/>
</dbReference>
<dbReference type="Pfam" id="PF23209">
    <property type="entry name" value="IDM1_C"/>
    <property type="match status" value="1"/>
</dbReference>
<dbReference type="Pfam" id="PF16135">
    <property type="entry name" value="TDBD"/>
    <property type="match status" value="1"/>
</dbReference>
<dbReference type="InterPro" id="IPR013083">
    <property type="entry name" value="Znf_RING/FYVE/PHD"/>
</dbReference>
<keyword evidence="3 6" id="KW-0863">Zinc-finger</keyword>
<dbReference type="InterPro" id="IPR011011">
    <property type="entry name" value="Znf_FYVE_PHD"/>
</dbReference>
<feature type="compositionally biased region" description="Basic residues" evidence="7">
    <location>
        <begin position="869"/>
        <end position="878"/>
    </location>
</feature>
<evidence type="ECO:0000256" key="7">
    <source>
        <dbReference type="SAM" id="MobiDB-lite"/>
    </source>
</evidence>
<dbReference type="EMBL" id="JABCRI010000002">
    <property type="protein sequence ID" value="KAF8411040.1"/>
    <property type="molecule type" value="Genomic_DNA"/>
</dbReference>
<dbReference type="PANTHER" id="PTHR46508">
    <property type="entry name" value="PHD FINGER FAMILY PROTEIN"/>
    <property type="match status" value="1"/>
</dbReference>
<dbReference type="SUPFAM" id="SSF57903">
    <property type="entry name" value="FYVE/PHD zinc finger"/>
    <property type="match status" value="1"/>
</dbReference>
<protein>
    <recommendedName>
        <fullName evidence="12">Histone acetyltransferase</fullName>
    </recommendedName>
</protein>
<dbReference type="GO" id="GO:0005634">
    <property type="term" value="C:nucleus"/>
    <property type="evidence" value="ECO:0007669"/>
    <property type="project" value="UniProtKB-SubCell"/>
</dbReference>
<feature type="region of interest" description="Disordered" evidence="7">
    <location>
        <begin position="849"/>
        <end position="878"/>
    </location>
</feature>
<dbReference type="InterPro" id="IPR019787">
    <property type="entry name" value="Znf_PHD-finger"/>
</dbReference>
<dbReference type="OrthoDB" id="429143at2759"/>
<evidence type="ECO:0000256" key="5">
    <source>
        <dbReference type="ARBA" id="ARBA00023242"/>
    </source>
</evidence>
<dbReference type="OMA" id="TCAKIVT"/>
<dbReference type="SUPFAM" id="SSF55729">
    <property type="entry name" value="Acyl-CoA N-acyltransferases (Nat)"/>
    <property type="match status" value="1"/>
</dbReference>
<keyword evidence="2" id="KW-0479">Metal-binding</keyword>
<feature type="domain" description="N-acetyltransferase" evidence="9">
    <location>
        <begin position="1249"/>
        <end position="1396"/>
    </location>
</feature>
<dbReference type="GO" id="GO:0008270">
    <property type="term" value="F:zinc ion binding"/>
    <property type="evidence" value="ECO:0007669"/>
    <property type="project" value="UniProtKB-KW"/>
</dbReference>
<dbReference type="FunFam" id="3.30.40.10:FF:000465">
    <property type="entry name" value="Increased DNA methylation 1"/>
    <property type="match status" value="1"/>
</dbReference>
<gene>
    <name evidence="10" type="ORF">HHK36_003579</name>
</gene>
<dbReference type="InterPro" id="IPR016181">
    <property type="entry name" value="Acyl_CoA_acyltransferase"/>
</dbReference>
<evidence type="ECO:0000313" key="11">
    <source>
        <dbReference type="Proteomes" id="UP000655225"/>
    </source>
</evidence>
<evidence type="ECO:0000313" key="10">
    <source>
        <dbReference type="EMBL" id="KAF8411040.1"/>
    </source>
</evidence>
<proteinExistence type="predicted"/>
<dbReference type="InterPro" id="IPR032308">
    <property type="entry name" value="TDBD"/>
</dbReference>
<dbReference type="Gene3D" id="3.30.40.10">
    <property type="entry name" value="Zinc/RING finger domain, C3HC4 (zinc finger)"/>
    <property type="match status" value="2"/>
</dbReference>
<dbReference type="InterPro" id="IPR001965">
    <property type="entry name" value="Znf_PHD"/>
</dbReference>
<dbReference type="Pfam" id="PF00628">
    <property type="entry name" value="PHD"/>
    <property type="match status" value="1"/>
</dbReference>
<reference evidence="10 11" key="1">
    <citation type="submission" date="2020-04" db="EMBL/GenBank/DDBJ databases">
        <title>Plant Genome Project.</title>
        <authorList>
            <person name="Zhang R.-G."/>
        </authorList>
    </citation>
    <scope>NUCLEOTIDE SEQUENCE [LARGE SCALE GENOMIC DNA]</scope>
    <source>
        <strain evidence="10">YNK0</strain>
        <tissue evidence="10">Leaf</tissue>
    </source>
</reference>
<dbReference type="PANTHER" id="PTHR46508:SF2">
    <property type="entry name" value="INCREASED DNA METHYLATION 1"/>
    <property type="match status" value="1"/>
</dbReference>
<organism evidence="10 11">
    <name type="scientific">Tetracentron sinense</name>
    <name type="common">Spur-leaf</name>
    <dbReference type="NCBI Taxonomy" id="13715"/>
    <lineage>
        <taxon>Eukaryota</taxon>
        <taxon>Viridiplantae</taxon>
        <taxon>Streptophyta</taxon>
        <taxon>Embryophyta</taxon>
        <taxon>Tracheophyta</taxon>
        <taxon>Spermatophyta</taxon>
        <taxon>Magnoliopsida</taxon>
        <taxon>Trochodendrales</taxon>
        <taxon>Trochodendraceae</taxon>
        <taxon>Tetracentron</taxon>
    </lineage>
</organism>
<evidence type="ECO:0008006" key="12">
    <source>
        <dbReference type="Google" id="ProtNLM"/>
    </source>
</evidence>
<dbReference type="PROSITE" id="PS50016">
    <property type="entry name" value="ZF_PHD_2"/>
    <property type="match status" value="1"/>
</dbReference>
<evidence type="ECO:0000259" key="8">
    <source>
        <dbReference type="PROSITE" id="PS50016"/>
    </source>
</evidence>
<accession>A0A834ZT57</accession>
<keyword evidence="11" id="KW-1185">Reference proteome</keyword>
<keyword evidence="5" id="KW-0539">Nucleus</keyword>
<dbReference type="SMART" id="SM00249">
    <property type="entry name" value="PHD"/>
    <property type="match status" value="2"/>
</dbReference>
<dbReference type="CDD" id="cd15532">
    <property type="entry name" value="PHD2_CHD_II"/>
    <property type="match status" value="1"/>
</dbReference>
<comment type="subcellular location">
    <subcellularLocation>
        <location evidence="1">Nucleus</location>
    </subcellularLocation>
</comment>
<evidence type="ECO:0000256" key="2">
    <source>
        <dbReference type="ARBA" id="ARBA00022723"/>
    </source>
</evidence>
<dbReference type="PROSITE" id="PS51186">
    <property type="entry name" value="GNAT"/>
    <property type="match status" value="1"/>
</dbReference>
<dbReference type="InterPro" id="IPR056511">
    <property type="entry name" value="IDM1_C"/>
</dbReference>